<gene>
    <name evidence="2" type="ORF">RCOM_2151530</name>
</gene>
<reference evidence="3" key="1">
    <citation type="journal article" date="2010" name="Nat. Biotechnol.">
        <title>Draft genome sequence of the oilseed species Ricinus communis.</title>
        <authorList>
            <person name="Chan A.P."/>
            <person name="Crabtree J."/>
            <person name="Zhao Q."/>
            <person name="Lorenzi H."/>
            <person name="Orvis J."/>
            <person name="Puiu D."/>
            <person name="Melake-Berhan A."/>
            <person name="Jones K.M."/>
            <person name="Redman J."/>
            <person name="Chen G."/>
            <person name="Cahoon E.B."/>
            <person name="Gedil M."/>
            <person name="Stanke M."/>
            <person name="Haas B.J."/>
            <person name="Wortman J.R."/>
            <person name="Fraser-Liggett C.M."/>
            <person name="Ravel J."/>
            <person name="Rabinowicz P.D."/>
        </authorList>
    </citation>
    <scope>NUCLEOTIDE SEQUENCE [LARGE SCALE GENOMIC DNA]</scope>
    <source>
        <strain evidence="3">cv. Hale</strain>
    </source>
</reference>
<sequence length="209" mass="22286">MSKVTISVSPRAWAAATEDHQPVVRGLRLGPAGQHRDAGGRRSRWRCAPDARACGERIARQVGHTLQGSRHRLGQAFGYHHGEREFARARAALHRLVLGDLAGVGQHPLLPACARHREVTVEVLFVETVLVGGEGVVGEPASPLEGGQGELAVHGRQEGVAQSGAQALPAHHRHAEAQQIGRAVALERTDAGQRRPGNAGDKGRHLEAL</sequence>
<keyword evidence="3" id="KW-1185">Reference proteome</keyword>
<evidence type="ECO:0000256" key="1">
    <source>
        <dbReference type="SAM" id="MobiDB-lite"/>
    </source>
</evidence>
<name>B9TKV7_RICCO</name>
<dbReference type="AlphaFoldDB" id="B9TKV7"/>
<organism evidence="2 3">
    <name type="scientific">Ricinus communis</name>
    <name type="common">Castor bean</name>
    <dbReference type="NCBI Taxonomy" id="3988"/>
    <lineage>
        <taxon>Eukaryota</taxon>
        <taxon>Viridiplantae</taxon>
        <taxon>Streptophyta</taxon>
        <taxon>Embryophyta</taxon>
        <taxon>Tracheophyta</taxon>
        <taxon>Spermatophyta</taxon>
        <taxon>Magnoliopsida</taxon>
        <taxon>eudicotyledons</taxon>
        <taxon>Gunneridae</taxon>
        <taxon>Pentapetalae</taxon>
        <taxon>rosids</taxon>
        <taxon>fabids</taxon>
        <taxon>Malpighiales</taxon>
        <taxon>Euphorbiaceae</taxon>
        <taxon>Acalyphoideae</taxon>
        <taxon>Acalypheae</taxon>
        <taxon>Ricinus</taxon>
    </lineage>
</organism>
<accession>B9TKV7</accession>
<protein>
    <submittedName>
        <fullName evidence="2">Uncharacterized protein</fullName>
    </submittedName>
</protein>
<evidence type="ECO:0000313" key="3">
    <source>
        <dbReference type="Proteomes" id="UP000008311"/>
    </source>
</evidence>
<dbReference type="Proteomes" id="UP000008311">
    <property type="component" value="Unassembled WGS sequence"/>
</dbReference>
<evidence type="ECO:0000313" key="2">
    <source>
        <dbReference type="EMBL" id="EEF23507.1"/>
    </source>
</evidence>
<feature type="region of interest" description="Disordered" evidence="1">
    <location>
        <begin position="187"/>
        <end position="209"/>
    </location>
</feature>
<dbReference type="EMBL" id="EQ985777">
    <property type="protein sequence ID" value="EEF23507.1"/>
    <property type="molecule type" value="Genomic_DNA"/>
</dbReference>
<dbReference type="InParanoid" id="B9TKV7"/>
<proteinExistence type="predicted"/>